<dbReference type="CDD" id="cd07726">
    <property type="entry name" value="ST1585-like_MBL-fold"/>
    <property type="match status" value="1"/>
</dbReference>
<dbReference type="Proteomes" id="UP000306196">
    <property type="component" value="Unassembled WGS sequence"/>
</dbReference>
<dbReference type="GO" id="GO:0016787">
    <property type="term" value="F:hydrolase activity"/>
    <property type="evidence" value="ECO:0007669"/>
    <property type="project" value="UniProtKB-KW"/>
</dbReference>
<dbReference type="Gene3D" id="3.60.15.10">
    <property type="entry name" value="Ribonuclease Z/Hydroxyacylglutathione hydrolase-like"/>
    <property type="match status" value="1"/>
</dbReference>
<dbReference type="InterPro" id="IPR037482">
    <property type="entry name" value="ST1585_MBL-fold"/>
</dbReference>
<comment type="caution">
    <text evidence="2">The sequence shown here is derived from an EMBL/GenBank/DDBJ whole genome shotgun (WGS) entry which is preliminary data.</text>
</comment>
<proteinExistence type="predicted"/>
<feature type="domain" description="Metallo-beta-lactamase" evidence="1">
    <location>
        <begin position="17"/>
        <end position="216"/>
    </location>
</feature>
<dbReference type="Pfam" id="PF00753">
    <property type="entry name" value="Lactamase_B"/>
    <property type="match status" value="1"/>
</dbReference>
<dbReference type="AlphaFoldDB" id="A0A5R8KFU0"/>
<evidence type="ECO:0000259" key="1">
    <source>
        <dbReference type="SMART" id="SM00849"/>
    </source>
</evidence>
<name>A0A5R8KFU0_9BACT</name>
<gene>
    <name evidence="2" type="ORF">FEM03_09835</name>
</gene>
<dbReference type="InterPro" id="IPR036866">
    <property type="entry name" value="RibonucZ/Hydroxyglut_hydro"/>
</dbReference>
<dbReference type="RefSeq" id="WP_138086045.1">
    <property type="nucleotide sequence ID" value="NZ_VAUV01000006.1"/>
</dbReference>
<dbReference type="OrthoDB" id="9761531at2"/>
<keyword evidence="2" id="KW-0378">Hydrolase</keyword>
<reference evidence="2 3" key="1">
    <citation type="submission" date="2019-05" db="EMBL/GenBank/DDBJ databases">
        <title>Verrucobacter flavum gen. nov., sp. nov. a new member of the family Verrucomicrobiaceae.</title>
        <authorList>
            <person name="Szuroczki S."/>
            <person name="Abbaszade G."/>
            <person name="Szabo A."/>
            <person name="Felfoldi T."/>
            <person name="Schumann P."/>
            <person name="Boka K."/>
            <person name="Keki Z."/>
            <person name="Toumi M."/>
            <person name="Toth E."/>
        </authorList>
    </citation>
    <scope>NUCLEOTIDE SEQUENCE [LARGE SCALE GENOMIC DNA]</scope>
    <source>
        <strain evidence="2 3">MG-N-17</strain>
    </source>
</reference>
<evidence type="ECO:0000313" key="2">
    <source>
        <dbReference type="EMBL" id="TLD71194.1"/>
    </source>
</evidence>
<evidence type="ECO:0000313" key="3">
    <source>
        <dbReference type="Proteomes" id="UP000306196"/>
    </source>
</evidence>
<organism evidence="2 3">
    <name type="scientific">Phragmitibacter flavus</name>
    <dbReference type="NCBI Taxonomy" id="2576071"/>
    <lineage>
        <taxon>Bacteria</taxon>
        <taxon>Pseudomonadati</taxon>
        <taxon>Verrucomicrobiota</taxon>
        <taxon>Verrucomicrobiia</taxon>
        <taxon>Verrucomicrobiales</taxon>
        <taxon>Verrucomicrobiaceae</taxon>
        <taxon>Phragmitibacter</taxon>
    </lineage>
</organism>
<dbReference type="InterPro" id="IPR001279">
    <property type="entry name" value="Metallo-B-lactamas"/>
</dbReference>
<dbReference type="EMBL" id="VAUV01000006">
    <property type="protein sequence ID" value="TLD71194.1"/>
    <property type="molecule type" value="Genomic_DNA"/>
</dbReference>
<accession>A0A5R8KFU0</accession>
<dbReference type="PANTHER" id="PTHR42951:SF22">
    <property type="entry name" value="METALLO BETA-LACTAMASE SUPERFAMILY LIPOPROTEIN"/>
    <property type="match status" value="1"/>
</dbReference>
<keyword evidence="3" id="KW-1185">Reference proteome</keyword>
<dbReference type="SMART" id="SM00849">
    <property type="entry name" value="Lactamase_B"/>
    <property type="match status" value="1"/>
</dbReference>
<dbReference type="InterPro" id="IPR050855">
    <property type="entry name" value="NDM-1-like"/>
</dbReference>
<dbReference type="SUPFAM" id="SSF56281">
    <property type="entry name" value="Metallo-hydrolase/oxidoreductase"/>
    <property type="match status" value="1"/>
</dbReference>
<protein>
    <submittedName>
        <fullName evidence="2">MBL fold metallo-hydrolase</fullName>
    </submittedName>
</protein>
<dbReference type="PANTHER" id="PTHR42951">
    <property type="entry name" value="METALLO-BETA-LACTAMASE DOMAIN-CONTAINING"/>
    <property type="match status" value="1"/>
</dbReference>
<sequence>MSKVHTLDLKFRGMAGTIAAFLVECGAGELALVETGPGSTLENLLVGIREAGFDPGDVKHVLVTHVHLDHAGAAGWWAQKQGAKVYAHPRAVGHLMDPTKLLGSAKMVYGERMEELWGEMLPVPEEQMVTVEDGGRIEIGETVFVAHDTPGHARHHHVFEIEGEGVCFTGDVAGVRLQGQNYISVAAAPPQFDPVAYEASILKLQAMKFKRLYLTHFGALDDVAAHMEMERLRVAQVHQTVGSFLRAGYDAEKVRRSYEQSERMFAGLQGVVRDADWDLYQCANHTDMGADGIALYCEKRAAG</sequence>